<keyword evidence="3" id="KW-0998">Cell outer membrane</keyword>
<dbReference type="InterPro" id="IPR006664">
    <property type="entry name" value="OMP_bac"/>
</dbReference>
<feature type="signal peptide" evidence="5">
    <location>
        <begin position="1"/>
        <end position="21"/>
    </location>
</feature>
<comment type="subcellular location">
    <subcellularLocation>
        <location evidence="1">Cell outer membrane</location>
    </subcellularLocation>
</comment>
<evidence type="ECO:0000259" key="6">
    <source>
        <dbReference type="PROSITE" id="PS51123"/>
    </source>
</evidence>
<reference evidence="7" key="1">
    <citation type="submission" date="2022-07" db="EMBL/GenBank/DDBJ databases">
        <title>Alkalimarinus sp. nov., isolated from gut of a Alitta virens.</title>
        <authorList>
            <person name="Yang A.I."/>
            <person name="Shin N.-R."/>
        </authorList>
    </citation>
    <scope>NUCLEOTIDE SEQUENCE</scope>
    <source>
        <strain evidence="7">FA028</strain>
    </source>
</reference>
<dbReference type="InterPro" id="IPR006665">
    <property type="entry name" value="OmpA-like"/>
</dbReference>
<dbReference type="RefSeq" id="WP_251809811.1">
    <property type="nucleotide sequence ID" value="NZ_CP101527.1"/>
</dbReference>
<evidence type="ECO:0000256" key="5">
    <source>
        <dbReference type="SAM" id="SignalP"/>
    </source>
</evidence>
<dbReference type="PRINTS" id="PR01021">
    <property type="entry name" value="OMPADOMAIN"/>
</dbReference>
<feature type="domain" description="OmpA-like" evidence="6">
    <location>
        <begin position="359"/>
        <end position="477"/>
    </location>
</feature>
<dbReference type="InterPro" id="IPR036737">
    <property type="entry name" value="OmpA-like_sf"/>
</dbReference>
<gene>
    <name evidence="7" type="ORF">NNL22_11535</name>
</gene>
<name>A0A9E8KNZ2_9ALTE</name>
<evidence type="ECO:0000313" key="8">
    <source>
        <dbReference type="Proteomes" id="UP001164472"/>
    </source>
</evidence>
<evidence type="ECO:0000256" key="3">
    <source>
        <dbReference type="ARBA" id="ARBA00023237"/>
    </source>
</evidence>
<dbReference type="PROSITE" id="PS51123">
    <property type="entry name" value="OMPA_2"/>
    <property type="match status" value="1"/>
</dbReference>
<dbReference type="InterPro" id="IPR050330">
    <property type="entry name" value="Bact_OuterMem_StrucFunc"/>
</dbReference>
<evidence type="ECO:0000256" key="2">
    <source>
        <dbReference type="ARBA" id="ARBA00023136"/>
    </source>
</evidence>
<protein>
    <submittedName>
        <fullName evidence="7">OmpA family protein</fullName>
    </submittedName>
</protein>
<keyword evidence="5" id="KW-0732">Signal</keyword>
<dbReference type="InterPro" id="IPR006690">
    <property type="entry name" value="OMPA-like_CS"/>
</dbReference>
<dbReference type="EMBL" id="CP101527">
    <property type="protein sequence ID" value="UZW73670.1"/>
    <property type="molecule type" value="Genomic_DNA"/>
</dbReference>
<keyword evidence="8" id="KW-1185">Reference proteome</keyword>
<dbReference type="SUPFAM" id="SSF103088">
    <property type="entry name" value="OmpA-like"/>
    <property type="match status" value="1"/>
</dbReference>
<dbReference type="GO" id="GO:0009279">
    <property type="term" value="C:cell outer membrane"/>
    <property type="evidence" value="ECO:0007669"/>
    <property type="project" value="UniProtKB-SubCell"/>
</dbReference>
<feature type="chain" id="PRO_5039329908" evidence="5">
    <location>
        <begin position="22"/>
        <end position="481"/>
    </location>
</feature>
<dbReference type="AlphaFoldDB" id="A0A9E8KNZ2"/>
<dbReference type="PROSITE" id="PS01068">
    <property type="entry name" value="OMPA_1"/>
    <property type="match status" value="1"/>
</dbReference>
<evidence type="ECO:0000256" key="4">
    <source>
        <dbReference type="PROSITE-ProRule" id="PRU00473"/>
    </source>
</evidence>
<dbReference type="Gene3D" id="3.30.1330.60">
    <property type="entry name" value="OmpA-like domain"/>
    <property type="match status" value="1"/>
</dbReference>
<sequence length="481" mass="53689">MNKRWNSFLVLILSLMLSACASNISLTEADMHQQYPAVGELKAQLADAESQEVNIFSPKTFNQASKSYSEAIKWASSDNPKGETFAQDGLKQLAAANANAIQARDILEEVIEARSKTISAGAELSQPSQFKEAEEDFIELTTLIESGKTEKAKDGRTKVFRTYQNLELMALKVDTVEHAKIALANAKENDVDDLSPKTLKLAEEEYQLALDVLDADRNDLEKAAIHANRSLWYSQRANQISDTLRHFESSDYSEEDKVLWYQEQVSRVVSPLNKDVAYNLPNKQVVKDLNADIQSIINANLTLLGELEASSAGQQKLEREKEEVLMLSMLEQREIEASASKFAFVQSLFTQNEAEVYRQTNDVLIRAHGFYFPSGKSEIESSNFALLNKITEAVNTFPNAKILVSGHTDNIGSDQLNLSLSEARAEKVALFLNQVGNIPMEQIEYQGFGKQKPVLSNETTEGRAANRRVEILIINDPRSKS</sequence>
<organism evidence="7 8">
    <name type="scientific">Alkalimarinus sediminis</name>
    <dbReference type="NCBI Taxonomy" id="1632866"/>
    <lineage>
        <taxon>Bacteria</taxon>
        <taxon>Pseudomonadati</taxon>
        <taxon>Pseudomonadota</taxon>
        <taxon>Gammaproteobacteria</taxon>
        <taxon>Alteromonadales</taxon>
        <taxon>Alteromonadaceae</taxon>
        <taxon>Alkalimarinus</taxon>
    </lineage>
</organism>
<dbReference type="PANTHER" id="PTHR30329:SF21">
    <property type="entry name" value="LIPOPROTEIN YIAD-RELATED"/>
    <property type="match status" value="1"/>
</dbReference>
<evidence type="ECO:0000256" key="1">
    <source>
        <dbReference type="ARBA" id="ARBA00004442"/>
    </source>
</evidence>
<evidence type="ECO:0000313" key="7">
    <source>
        <dbReference type="EMBL" id="UZW73670.1"/>
    </source>
</evidence>
<dbReference type="Pfam" id="PF00691">
    <property type="entry name" value="OmpA"/>
    <property type="match status" value="1"/>
</dbReference>
<dbReference type="Proteomes" id="UP001164472">
    <property type="component" value="Chromosome"/>
</dbReference>
<accession>A0A9E8KNZ2</accession>
<proteinExistence type="predicted"/>
<dbReference type="CDD" id="cd07185">
    <property type="entry name" value="OmpA_C-like"/>
    <property type="match status" value="1"/>
</dbReference>
<dbReference type="KEGG" id="asem:NNL22_11535"/>
<dbReference type="PANTHER" id="PTHR30329">
    <property type="entry name" value="STATOR ELEMENT OF FLAGELLAR MOTOR COMPLEX"/>
    <property type="match status" value="1"/>
</dbReference>
<keyword evidence="2 4" id="KW-0472">Membrane</keyword>
<dbReference type="PROSITE" id="PS51257">
    <property type="entry name" value="PROKAR_LIPOPROTEIN"/>
    <property type="match status" value="1"/>
</dbReference>